<evidence type="ECO:0000256" key="9">
    <source>
        <dbReference type="SAM" id="Phobius"/>
    </source>
</evidence>
<evidence type="ECO:0000256" key="6">
    <source>
        <dbReference type="ARBA" id="ARBA00023136"/>
    </source>
</evidence>
<keyword evidence="6 9" id="KW-0472">Membrane</keyword>
<reference evidence="11" key="1">
    <citation type="journal article" date="2021" name="PeerJ">
        <title>Extensive microbial diversity within the chicken gut microbiome revealed by metagenomics and culture.</title>
        <authorList>
            <person name="Gilroy R."/>
            <person name="Ravi A."/>
            <person name="Getino M."/>
            <person name="Pursley I."/>
            <person name="Horton D.L."/>
            <person name="Alikhan N.F."/>
            <person name="Baker D."/>
            <person name="Gharbi K."/>
            <person name="Hall N."/>
            <person name="Watson M."/>
            <person name="Adriaenssens E.M."/>
            <person name="Foster-Nyarko E."/>
            <person name="Jarju S."/>
            <person name="Secka A."/>
            <person name="Antonio M."/>
            <person name="Oren A."/>
            <person name="Chaudhuri R.R."/>
            <person name="La Ragione R."/>
            <person name="Hildebrand F."/>
            <person name="Pallen M.J."/>
        </authorList>
    </citation>
    <scope>NUCLEOTIDE SEQUENCE</scope>
    <source>
        <strain evidence="11">ChiHejej3B27-3195</strain>
    </source>
</reference>
<evidence type="ECO:0000256" key="1">
    <source>
        <dbReference type="ARBA" id="ARBA00004429"/>
    </source>
</evidence>
<dbReference type="CDD" id="cd06173">
    <property type="entry name" value="MFS_MefA_like"/>
    <property type="match status" value="1"/>
</dbReference>
<evidence type="ECO:0000256" key="8">
    <source>
        <dbReference type="ARBA" id="ARBA00040914"/>
    </source>
</evidence>
<dbReference type="AlphaFoldDB" id="A0A9D1USI1"/>
<feature type="transmembrane region" description="Helical" evidence="9">
    <location>
        <begin position="136"/>
        <end position="159"/>
    </location>
</feature>
<accession>A0A9D1USI1</accession>
<dbReference type="SUPFAM" id="SSF103473">
    <property type="entry name" value="MFS general substrate transporter"/>
    <property type="match status" value="1"/>
</dbReference>
<feature type="transmembrane region" description="Helical" evidence="9">
    <location>
        <begin position="285"/>
        <end position="304"/>
    </location>
</feature>
<evidence type="ECO:0000256" key="3">
    <source>
        <dbReference type="ARBA" id="ARBA00022475"/>
    </source>
</evidence>
<dbReference type="EMBL" id="DXGD01000154">
    <property type="protein sequence ID" value="HIW99340.1"/>
    <property type="molecule type" value="Genomic_DNA"/>
</dbReference>
<dbReference type="InterPro" id="IPR020846">
    <property type="entry name" value="MFS_dom"/>
</dbReference>
<evidence type="ECO:0000256" key="7">
    <source>
        <dbReference type="ARBA" id="ARBA00038075"/>
    </source>
</evidence>
<keyword evidence="3" id="KW-1003">Cell membrane</keyword>
<sequence>MRRIIFFYLASFGTSLLGNSITAIALPLVVLFTTGSPLSAGVVAIAAALPAALAGLIMGSLVDKINRRTAAFLSDVISAVALLILPIIDLTIGLNLGWFIAVAILNSFGDVPGITARETMVPAIAETVRMAPSRLIGLRESLSGASMLLGPAVAGILVATFEPVTVLWVTSGLAALAALLTLVIPKHAAVLSSTHEQDPAAKPAGWSMFHGLVIIFRSPLLRALVLLGMALAVVLAATQGMVIPVHFGFQGEPQFVGFVLSALAAGLLIGGGSFAALGQRIPQRVWFFTGLVLVAVGISTIAFLGPVWSIFAGAAIVGIGGGSMTAIVGLAFIENVPDSQRGTVLGAQNALMTLVPAAGIGVASVLIELDGLSLATTVLAAIWILSAFATLLSPKLRRLGEGAAEKSLQAS</sequence>
<dbReference type="Gene3D" id="1.20.1250.20">
    <property type="entry name" value="MFS general substrate transporter like domains"/>
    <property type="match status" value="1"/>
</dbReference>
<evidence type="ECO:0000256" key="5">
    <source>
        <dbReference type="ARBA" id="ARBA00022989"/>
    </source>
</evidence>
<reference evidence="11" key="2">
    <citation type="submission" date="2021-04" db="EMBL/GenBank/DDBJ databases">
        <authorList>
            <person name="Gilroy R."/>
        </authorList>
    </citation>
    <scope>NUCLEOTIDE SEQUENCE</scope>
    <source>
        <strain evidence="11">ChiHejej3B27-3195</strain>
    </source>
</reference>
<gene>
    <name evidence="11" type="ORF">H9871_04275</name>
</gene>
<evidence type="ECO:0000313" key="11">
    <source>
        <dbReference type="EMBL" id="HIW99340.1"/>
    </source>
</evidence>
<feature type="transmembrane region" description="Helical" evidence="9">
    <location>
        <begin position="373"/>
        <end position="392"/>
    </location>
</feature>
<evidence type="ECO:0000259" key="10">
    <source>
        <dbReference type="PROSITE" id="PS50850"/>
    </source>
</evidence>
<dbReference type="InterPro" id="IPR036259">
    <property type="entry name" value="MFS_trans_sf"/>
</dbReference>
<name>A0A9D1USI1_9MICC</name>
<comment type="subcellular location">
    <subcellularLocation>
        <location evidence="1">Cell inner membrane</location>
        <topology evidence="1">Multi-pass membrane protein</topology>
    </subcellularLocation>
</comment>
<feature type="domain" description="Major facilitator superfamily (MFS) profile" evidence="10">
    <location>
        <begin position="1"/>
        <end position="398"/>
    </location>
</feature>
<feature type="transmembrane region" description="Helical" evidence="9">
    <location>
        <begin position="38"/>
        <end position="58"/>
    </location>
</feature>
<comment type="caution">
    <text evidence="11">The sequence shown here is derived from an EMBL/GenBank/DDBJ whole genome shotgun (WGS) entry which is preliminary data.</text>
</comment>
<dbReference type="Proteomes" id="UP000824151">
    <property type="component" value="Unassembled WGS sequence"/>
</dbReference>
<feature type="transmembrane region" description="Helical" evidence="9">
    <location>
        <begin position="310"/>
        <end position="333"/>
    </location>
</feature>
<feature type="transmembrane region" description="Helical" evidence="9">
    <location>
        <begin position="7"/>
        <end position="32"/>
    </location>
</feature>
<evidence type="ECO:0000313" key="12">
    <source>
        <dbReference type="Proteomes" id="UP000824151"/>
    </source>
</evidence>
<evidence type="ECO:0000256" key="4">
    <source>
        <dbReference type="ARBA" id="ARBA00022692"/>
    </source>
</evidence>
<dbReference type="GO" id="GO:0022857">
    <property type="term" value="F:transmembrane transporter activity"/>
    <property type="evidence" value="ECO:0007669"/>
    <property type="project" value="InterPro"/>
</dbReference>
<dbReference type="PANTHER" id="PTHR23513:SF9">
    <property type="entry name" value="ENTEROBACTIN EXPORTER ENTS"/>
    <property type="match status" value="1"/>
</dbReference>
<organism evidence="11 12">
    <name type="scientific">Candidatus Nesterenkonia stercoripullorum</name>
    <dbReference type="NCBI Taxonomy" id="2838701"/>
    <lineage>
        <taxon>Bacteria</taxon>
        <taxon>Bacillati</taxon>
        <taxon>Actinomycetota</taxon>
        <taxon>Actinomycetes</taxon>
        <taxon>Micrococcales</taxon>
        <taxon>Micrococcaceae</taxon>
        <taxon>Nesterenkonia</taxon>
    </lineage>
</organism>
<proteinExistence type="inferred from homology"/>
<dbReference type="GO" id="GO:0005886">
    <property type="term" value="C:plasma membrane"/>
    <property type="evidence" value="ECO:0007669"/>
    <property type="project" value="UniProtKB-SubCell"/>
</dbReference>
<feature type="transmembrane region" description="Helical" evidence="9">
    <location>
        <begin position="224"/>
        <end position="249"/>
    </location>
</feature>
<feature type="transmembrane region" description="Helical" evidence="9">
    <location>
        <begin position="345"/>
        <end position="367"/>
    </location>
</feature>
<protein>
    <recommendedName>
        <fullName evidence="8">Multidrug efflux pump Tap</fullName>
    </recommendedName>
</protein>
<evidence type="ECO:0000256" key="2">
    <source>
        <dbReference type="ARBA" id="ARBA00022448"/>
    </source>
</evidence>
<keyword evidence="4 9" id="KW-0812">Transmembrane</keyword>
<feature type="transmembrane region" description="Helical" evidence="9">
    <location>
        <begin position="165"/>
        <end position="184"/>
    </location>
</feature>
<dbReference type="PROSITE" id="PS50850">
    <property type="entry name" value="MFS"/>
    <property type="match status" value="1"/>
</dbReference>
<keyword evidence="5 9" id="KW-1133">Transmembrane helix</keyword>
<dbReference type="PANTHER" id="PTHR23513">
    <property type="entry name" value="INTEGRAL MEMBRANE EFFLUX PROTEIN-RELATED"/>
    <property type="match status" value="1"/>
</dbReference>
<comment type="similarity">
    <text evidence="7">Belongs to the major facilitator superfamily. Drug:H(+) antiporter-3 (DHA3) (TC 2.A.1.21) family.</text>
</comment>
<dbReference type="InterPro" id="IPR011701">
    <property type="entry name" value="MFS"/>
</dbReference>
<dbReference type="Pfam" id="PF07690">
    <property type="entry name" value="MFS_1"/>
    <property type="match status" value="1"/>
</dbReference>
<feature type="transmembrane region" description="Helical" evidence="9">
    <location>
        <begin position="255"/>
        <end position="278"/>
    </location>
</feature>
<keyword evidence="2" id="KW-0813">Transport</keyword>